<proteinExistence type="predicted"/>
<dbReference type="EMBL" id="JABELX010000003">
    <property type="protein sequence ID" value="NNH69975.1"/>
    <property type="molecule type" value="Genomic_DNA"/>
</dbReference>
<dbReference type="InterPro" id="IPR005805">
    <property type="entry name" value="Rieske_Fe-S_prot_C"/>
</dbReference>
<dbReference type="InterPro" id="IPR017941">
    <property type="entry name" value="Rieske_2Fe-2S"/>
</dbReference>
<keyword evidence="13" id="KW-1185">Reference proteome</keyword>
<evidence type="ECO:0000313" key="12">
    <source>
        <dbReference type="EMBL" id="NNH69975.1"/>
    </source>
</evidence>
<dbReference type="InterPro" id="IPR006311">
    <property type="entry name" value="TAT_signal"/>
</dbReference>
<evidence type="ECO:0000256" key="8">
    <source>
        <dbReference type="ARBA" id="ARBA00029586"/>
    </source>
</evidence>
<dbReference type="GO" id="GO:0016705">
    <property type="term" value="F:oxidoreductase activity, acting on paired donors, with incorporation or reduction of molecular oxygen"/>
    <property type="evidence" value="ECO:0007669"/>
    <property type="project" value="UniProtKB-ARBA"/>
</dbReference>
<evidence type="ECO:0000313" key="13">
    <source>
        <dbReference type="Proteomes" id="UP000586827"/>
    </source>
</evidence>
<feature type="chain" id="PRO_5032750787" description="Cytochrome bc1 complex Rieske iron-sulfur subunit" evidence="10">
    <location>
        <begin position="37"/>
        <end position="134"/>
    </location>
</feature>
<dbReference type="PRINTS" id="PR00162">
    <property type="entry name" value="RIESKE"/>
</dbReference>
<evidence type="ECO:0000256" key="10">
    <source>
        <dbReference type="SAM" id="SignalP"/>
    </source>
</evidence>
<evidence type="ECO:0000256" key="5">
    <source>
        <dbReference type="ARBA" id="ARBA00023004"/>
    </source>
</evidence>
<dbReference type="Gene3D" id="2.102.10.10">
    <property type="entry name" value="Rieske [2Fe-2S] iron-sulphur domain"/>
    <property type="match status" value="1"/>
</dbReference>
<dbReference type="GO" id="GO:0016020">
    <property type="term" value="C:membrane"/>
    <property type="evidence" value="ECO:0007669"/>
    <property type="project" value="InterPro"/>
</dbReference>
<evidence type="ECO:0000256" key="3">
    <source>
        <dbReference type="ARBA" id="ARBA00022714"/>
    </source>
</evidence>
<keyword evidence="10" id="KW-0732">Signal</keyword>
<organism evidence="12 13">
    <name type="scientific">Nocardia uniformis</name>
    <dbReference type="NCBI Taxonomy" id="53432"/>
    <lineage>
        <taxon>Bacteria</taxon>
        <taxon>Bacillati</taxon>
        <taxon>Actinomycetota</taxon>
        <taxon>Actinomycetes</taxon>
        <taxon>Mycobacteriales</taxon>
        <taxon>Nocardiaceae</taxon>
        <taxon>Nocardia</taxon>
    </lineage>
</organism>
<evidence type="ECO:0000256" key="9">
    <source>
        <dbReference type="ARBA" id="ARBA00034078"/>
    </source>
</evidence>
<accession>A0A849C0V5</accession>
<evidence type="ECO:0000256" key="2">
    <source>
        <dbReference type="ARBA" id="ARBA00015816"/>
    </source>
</evidence>
<keyword evidence="3" id="KW-0001">2Fe-2S</keyword>
<evidence type="ECO:0000259" key="11">
    <source>
        <dbReference type="PROSITE" id="PS51296"/>
    </source>
</evidence>
<protein>
    <recommendedName>
        <fullName evidence="2">Cytochrome bc1 complex Rieske iron-sulfur subunit</fullName>
    </recommendedName>
    <alternativeName>
        <fullName evidence="8">Cytochrome bc1 reductase complex subunit QcrA</fullName>
    </alternativeName>
</protein>
<dbReference type="RefSeq" id="WP_067517970.1">
    <property type="nucleotide sequence ID" value="NZ_JABELX010000003.1"/>
</dbReference>
<evidence type="ECO:0000256" key="6">
    <source>
        <dbReference type="ARBA" id="ARBA00023014"/>
    </source>
</evidence>
<dbReference type="Pfam" id="PF00355">
    <property type="entry name" value="Rieske"/>
    <property type="match status" value="1"/>
</dbReference>
<dbReference type="SUPFAM" id="SSF50022">
    <property type="entry name" value="ISP domain"/>
    <property type="match status" value="1"/>
</dbReference>
<feature type="domain" description="Rieske" evidence="11">
    <location>
        <begin position="41"/>
        <end position="133"/>
    </location>
</feature>
<comment type="function">
    <text evidence="1">Iron-sulfur subunit of the cytochrome bc1 complex, an essential component of the respiratory electron transport chain required for ATP synthesis. The bc1 complex catalyzes the oxidation of menaquinol and the reduction of cytochrome c in the respiratory chain. The bc1 complex operates through a Q-cycle mechanism that couples electron transfer to generation of the proton gradient that drives ATP synthesis.</text>
</comment>
<dbReference type="GO" id="GO:0051537">
    <property type="term" value="F:2 iron, 2 sulfur cluster binding"/>
    <property type="evidence" value="ECO:0007669"/>
    <property type="project" value="UniProtKB-KW"/>
</dbReference>
<dbReference type="FunFam" id="2.102.10.10:FF:000016">
    <property type="entry name" value="Nitrite reductase/ring-hydroxylating ferredoxin subunit"/>
    <property type="match status" value="1"/>
</dbReference>
<dbReference type="GO" id="GO:0046872">
    <property type="term" value="F:metal ion binding"/>
    <property type="evidence" value="ECO:0007669"/>
    <property type="project" value="UniProtKB-KW"/>
</dbReference>
<dbReference type="AlphaFoldDB" id="A0A849C0V5"/>
<feature type="signal peptide" evidence="10">
    <location>
        <begin position="1"/>
        <end position="36"/>
    </location>
</feature>
<keyword evidence="5" id="KW-0408">Iron</keyword>
<keyword evidence="6" id="KW-0411">Iron-sulfur</keyword>
<dbReference type="CDD" id="cd03467">
    <property type="entry name" value="Rieske"/>
    <property type="match status" value="1"/>
</dbReference>
<evidence type="ECO:0000256" key="4">
    <source>
        <dbReference type="ARBA" id="ARBA00022723"/>
    </source>
</evidence>
<dbReference type="InterPro" id="IPR036922">
    <property type="entry name" value="Rieske_2Fe-2S_sf"/>
</dbReference>
<comment type="cofactor">
    <cofactor evidence="9">
        <name>[2Fe-2S] cluster</name>
        <dbReference type="ChEBI" id="CHEBI:190135"/>
    </cofactor>
</comment>
<dbReference type="GO" id="GO:0004497">
    <property type="term" value="F:monooxygenase activity"/>
    <property type="evidence" value="ECO:0007669"/>
    <property type="project" value="UniProtKB-ARBA"/>
</dbReference>
<sequence length="134" mass="13848">MSDLPAPTRRTVLAGGCALTLAGVALGSTACTSSSAAGHTSFTVPTTDIPVGGGTVFRDHTTVITQPTPGEYHAFSAVCPHQRCTVNAVRDDLIHCPCHGSRFRIADGSVQEGPARTGLTTRTVTVTGDTLRID</sequence>
<evidence type="ECO:0000256" key="7">
    <source>
        <dbReference type="ARBA" id="ARBA00023157"/>
    </source>
</evidence>
<dbReference type="PROSITE" id="PS51296">
    <property type="entry name" value="RIESKE"/>
    <property type="match status" value="1"/>
</dbReference>
<keyword evidence="4" id="KW-0479">Metal-binding</keyword>
<dbReference type="PROSITE" id="PS51318">
    <property type="entry name" value="TAT"/>
    <property type="match status" value="1"/>
</dbReference>
<name>A0A849C0V5_9NOCA</name>
<dbReference type="PANTHER" id="PTHR10134">
    <property type="entry name" value="CYTOCHROME B-C1 COMPLEX SUBUNIT RIESKE, MITOCHONDRIAL"/>
    <property type="match status" value="1"/>
</dbReference>
<keyword evidence="7" id="KW-1015">Disulfide bond</keyword>
<dbReference type="Proteomes" id="UP000586827">
    <property type="component" value="Unassembled WGS sequence"/>
</dbReference>
<reference evidence="12 13" key="1">
    <citation type="submission" date="2020-05" db="EMBL/GenBank/DDBJ databases">
        <title>MicrobeNet Type strains.</title>
        <authorList>
            <person name="Nicholson A.C."/>
        </authorList>
    </citation>
    <scope>NUCLEOTIDE SEQUENCE [LARGE SCALE GENOMIC DNA]</scope>
    <source>
        <strain evidence="12 13">JCM 3224</strain>
    </source>
</reference>
<gene>
    <name evidence="12" type="ORF">HLB23_08880</name>
</gene>
<comment type="caution">
    <text evidence="12">The sequence shown here is derived from an EMBL/GenBank/DDBJ whole genome shotgun (WGS) entry which is preliminary data.</text>
</comment>
<dbReference type="InterPro" id="IPR014349">
    <property type="entry name" value="Rieske_Fe-S_prot"/>
</dbReference>
<evidence type="ECO:0000256" key="1">
    <source>
        <dbReference type="ARBA" id="ARBA00002494"/>
    </source>
</evidence>